<dbReference type="AlphaFoldDB" id="A0A6J6V5M4"/>
<evidence type="ECO:0000313" key="3">
    <source>
        <dbReference type="EMBL" id="CAB4766478.1"/>
    </source>
</evidence>
<evidence type="ECO:0000313" key="4">
    <source>
        <dbReference type="EMBL" id="CAB4985251.1"/>
    </source>
</evidence>
<sequence>MPDADEIARRELAIQQLVQKDAELGAIAEARVTAKYGAASSLDGYDFSDSFDKSEQATRSIDWVHQPWLRPIRFVYRNSPKSLRFIVKRLARK</sequence>
<reference evidence="3" key="1">
    <citation type="submission" date="2020-05" db="EMBL/GenBank/DDBJ databases">
        <authorList>
            <person name="Chiriac C."/>
            <person name="Salcher M."/>
            <person name="Ghai R."/>
            <person name="Kavagutti S V."/>
        </authorList>
    </citation>
    <scope>NUCLEOTIDE SEQUENCE</scope>
</reference>
<gene>
    <name evidence="1" type="ORF">UFOPK2166_00972</name>
    <name evidence="2" type="ORF">UFOPK2657_00473</name>
    <name evidence="3" type="ORF">UFOPK2872_00897</name>
    <name evidence="4" type="ORF">UFOPK4000_00357</name>
</gene>
<proteinExistence type="predicted"/>
<dbReference type="EMBL" id="CAEZWB010000137">
    <property type="protein sequence ID" value="CAB4653712.1"/>
    <property type="molecule type" value="Genomic_DNA"/>
</dbReference>
<accession>A0A6J6V5M4</accession>
<name>A0A6J6V5M4_9ZZZZ</name>
<dbReference type="EMBL" id="CAEZZM010000109">
    <property type="protein sequence ID" value="CAB4766478.1"/>
    <property type="molecule type" value="Genomic_DNA"/>
</dbReference>
<protein>
    <submittedName>
        <fullName evidence="3">Unannotated protein</fullName>
    </submittedName>
</protein>
<evidence type="ECO:0000313" key="2">
    <source>
        <dbReference type="EMBL" id="CAB4710016.1"/>
    </source>
</evidence>
<dbReference type="EMBL" id="CAFBOT010000039">
    <property type="protein sequence ID" value="CAB4985251.1"/>
    <property type="molecule type" value="Genomic_DNA"/>
</dbReference>
<dbReference type="EMBL" id="CAEZYG010000060">
    <property type="protein sequence ID" value="CAB4710016.1"/>
    <property type="molecule type" value="Genomic_DNA"/>
</dbReference>
<evidence type="ECO:0000313" key="1">
    <source>
        <dbReference type="EMBL" id="CAB4653712.1"/>
    </source>
</evidence>
<organism evidence="3">
    <name type="scientific">freshwater metagenome</name>
    <dbReference type="NCBI Taxonomy" id="449393"/>
    <lineage>
        <taxon>unclassified sequences</taxon>
        <taxon>metagenomes</taxon>
        <taxon>ecological metagenomes</taxon>
    </lineage>
</organism>